<dbReference type="Pfam" id="PF03924">
    <property type="entry name" value="CHASE"/>
    <property type="match status" value="1"/>
</dbReference>
<sequence>MNTYASNSLVSKVKINPKLGGLLIYVLVLCFGLFISYLRSEIIIKNRQNEMSSLLSIAQKNIQQSLNNSYTANLTLALTIDRENKPRNFEKVAEEIIKQNPTIDLVQLVPNGIITHVYPLKGNESVVGFNILDTTINPIIRSEALKAISKRKMFFAGPIELKQGGIGIIGRLPIFNNNEFWGFSAVVIRIESLIKASGIEQIQSKQYSFQLSKYNHATKKEEFFFENKTEIKDTNFKVVNINDEDWKLYIIDKKKNQLLAELLPSLLLAFLLSIVSGLFAYFILKRPAQLIRLVNLQAKEIIKTESLFKTIFDKAAVGIAKICVQQQQFDTVNDHFANMLGYSAKELKTKTLTEITQECDNILVQEKEQLLKSGEIEDYTIEIRLRAKDNREIWVNLIVSTVSSSVNIAIIEDITEKKKGENQIIESNKRLKSLFDDSPIPLWEEDFSEVKNYLISIDLIGKTKKEIEEYIIEHPEIITECVKRIRIINMNQRCLTLHEAENKAELIDNFQSMLTDESLQTVKKQIVVICKNKSSFETTTKVKTQKGTEKYIHLQWNVISGYEESLERVIITTEDISERVIALSKLEESEKKLNELINSIDGIVWEFNQENGKFSFISDKVETILGYSKEDIMLHNSFWEEHIAPEDQTAVLTHIKSLNSKNNYLDLEYRMISAKGQTIWVRGIINYLKNKRTKKKLIRGVIIDITQAKQIETNLYQSLDIVTEQNRRIFNFSHIVSHNLRSHTSNIQSIINLLEITQKPKDREELLDMLKVVSSDLDDSVHHLNEITSIYTNINIEKQKIQLKLAVESVLSNLDNIITLRKAKIKNLLVNNLVIHHNKLYLDNIIMNFMIYILKNKDLKTIPNIEIASYLENNYVVLEIKDLGNGLNIDRNSDKIFSLFQSPENDTDINHGFGLFIAKSQIEALNGKVQVESSKNETIFKIYFK</sequence>
<evidence type="ECO:0000256" key="1">
    <source>
        <dbReference type="ARBA" id="ARBA00000085"/>
    </source>
</evidence>
<evidence type="ECO:0000256" key="6">
    <source>
        <dbReference type="ARBA" id="ARBA00022692"/>
    </source>
</evidence>
<dbReference type="Gene3D" id="3.30.450.20">
    <property type="entry name" value="PAS domain"/>
    <property type="match status" value="3"/>
</dbReference>
<feature type="transmembrane region" description="Helical" evidence="10">
    <location>
        <begin position="20"/>
        <end position="38"/>
    </location>
</feature>
<dbReference type="CDD" id="cd00130">
    <property type="entry name" value="PAS"/>
    <property type="match status" value="2"/>
</dbReference>
<evidence type="ECO:0000256" key="8">
    <source>
        <dbReference type="ARBA" id="ARBA00022989"/>
    </source>
</evidence>
<dbReference type="NCBIfam" id="TIGR00229">
    <property type="entry name" value="sensory_box"/>
    <property type="match status" value="2"/>
</dbReference>
<dbReference type="InterPro" id="IPR013655">
    <property type="entry name" value="PAS_fold_3"/>
</dbReference>
<dbReference type="InterPro" id="IPR000700">
    <property type="entry name" value="PAS-assoc_C"/>
</dbReference>
<dbReference type="Pfam" id="PF08447">
    <property type="entry name" value="PAS_3"/>
    <property type="match status" value="1"/>
</dbReference>
<keyword evidence="8 10" id="KW-1133">Transmembrane helix</keyword>
<dbReference type="SMART" id="SM00091">
    <property type="entry name" value="PAS"/>
    <property type="match status" value="2"/>
</dbReference>
<dbReference type="SMART" id="SM00086">
    <property type="entry name" value="PAC"/>
    <property type="match status" value="3"/>
</dbReference>
<feature type="domain" description="PAS" evidence="12">
    <location>
        <begin position="589"/>
        <end position="662"/>
    </location>
</feature>
<dbReference type="EMBL" id="CP096205">
    <property type="protein sequence ID" value="UPQ78194.1"/>
    <property type="molecule type" value="Genomic_DNA"/>
</dbReference>
<dbReference type="Proteomes" id="UP000830583">
    <property type="component" value="Chromosome"/>
</dbReference>
<dbReference type="PANTHER" id="PTHR43304">
    <property type="entry name" value="PHYTOCHROME-LIKE PROTEIN CPH1"/>
    <property type="match status" value="1"/>
</dbReference>
<dbReference type="InterPro" id="IPR000014">
    <property type="entry name" value="PAS"/>
</dbReference>
<evidence type="ECO:0000256" key="5">
    <source>
        <dbReference type="ARBA" id="ARBA00022679"/>
    </source>
</evidence>
<dbReference type="Pfam" id="PF02518">
    <property type="entry name" value="HATPase_c"/>
    <property type="match status" value="1"/>
</dbReference>
<evidence type="ECO:0000259" key="13">
    <source>
        <dbReference type="PROSITE" id="PS50113"/>
    </source>
</evidence>
<evidence type="ECO:0000313" key="15">
    <source>
        <dbReference type="EMBL" id="UPQ78194.1"/>
    </source>
</evidence>
<comment type="subcellular location">
    <subcellularLocation>
        <location evidence="2">Membrane</location>
    </subcellularLocation>
</comment>
<dbReference type="SUPFAM" id="SSF55785">
    <property type="entry name" value="PYP-like sensor domain (PAS domain)"/>
    <property type="match status" value="3"/>
</dbReference>
<evidence type="ECO:0000256" key="2">
    <source>
        <dbReference type="ARBA" id="ARBA00004370"/>
    </source>
</evidence>
<keyword evidence="6 10" id="KW-0812">Transmembrane</keyword>
<feature type="domain" description="PAC" evidence="13">
    <location>
        <begin position="665"/>
        <end position="717"/>
    </location>
</feature>
<feature type="transmembrane region" description="Helical" evidence="10">
    <location>
        <begin position="262"/>
        <end position="284"/>
    </location>
</feature>
<evidence type="ECO:0000313" key="16">
    <source>
        <dbReference type="Proteomes" id="UP000830583"/>
    </source>
</evidence>
<dbReference type="PROSITE" id="PS50113">
    <property type="entry name" value="PAC"/>
    <property type="match status" value="1"/>
</dbReference>
<dbReference type="Gene3D" id="3.30.565.10">
    <property type="entry name" value="Histidine kinase-like ATPase, C-terminal domain"/>
    <property type="match status" value="1"/>
</dbReference>
<gene>
    <name evidence="15" type="ORF">M0M57_11225</name>
</gene>
<keyword evidence="9 10" id="KW-0472">Membrane</keyword>
<proteinExistence type="predicted"/>
<evidence type="ECO:0000259" key="11">
    <source>
        <dbReference type="PROSITE" id="PS50109"/>
    </source>
</evidence>
<dbReference type="InterPro" id="IPR042240">
    <property type="entry name" value="CHASE_sf"/>
</dbReference>
<dbReference type="PROSITE" id="PS50109">
    <property type="entry name" value="HIS_KIN"/>
    <property type="match status" value="1"/>
</dbReference>
<dbReference type="InterPro" id="IPR052162">
    <property type="entry name" value="Sensor_kinase/Photoreceptor"/>
</dbReference>
<organism evidence="15 16">
    <name type="scientific">Flavobacterium azooxidireducens</name>
    <dbReference type="NCBI Taxonomy" id="1871076"/>
    <lineage>
        <taxon>Bacteria</taxon>
        <taxon>Pseudomonadati</taxon>
        <taxon>Bacteroidota</taxon>
        <taxon>Flavobacteriia</taxon>
        <taxon>Flavobacteriales</taxon>
        <taxon>Flavobacteriaceae</taxon>
        <taxon>Flavobacterium</taxon>
    </lineage>
</organism>
<name>A0ABY4KCB2_9FLAO</name>
<comment type="catalytic activity">
    <reaction evidence="1">
        <text>ATP + protein L-histidine = ADP + protein N-phospho-L-histidine.</text>
        <dbReference type="EC" id="2.7.13.3"/>
    </reaction>
</comment>
<evidence type="ECO:0000256" key="7">
    <source>
        <dbReference type="ARBA" id="ARBA00022777"/>
    </source>
</evidence>
<dbReference type="Gene3D" id="3.30.450.350">
    <property type="entry name" value="CHASE domain"/>
    <property type="match status" value="1"/>
</dbReference>
<evidence type="ECO:0000256" key="3">
    <source>
        <dbReference type="ARBA" id="ARBA00012438"/>
    </source>
</evidence>
<dbReference type="SMART" id="SM01079">
    <property type="entry name" value="CHASE"/>
    <property type="match status" value="1"/>
</dbReference>
<reference evidence="15" key="1">
    <citation type="submission" date="2022-04" db="EMBL/GenBank/DDBJ databases">
        <title>Consumption of N2O by Flavobacterium azooxidireducens sp. nov. isolated from Decomposing Leaf Litter of Phragmites australis (Cav.).</title>
        <authorList>
            <person name="Behrendt U."/>
            <person name="Spanner T."/>
            <person name="Augustin J."/>
            <person name="Horn M.A."/>
            <person name="Kolb S."/>
            <person name="Ulrich A."/>
        </authorList>
    </citation>
    <scope>NUCLEOTIDE SEQUENCE</scope>
    <source>
        <strain evidence="15">IGB 4-14</strain>
    </source>
</reference>
<dbReference type="InterPro" id="IPR001610">
    <property type="entry name" value="PAC"/>
</dbReference>
<dbReference type="InterPro" id="IPR003594">
    <property type="entry name" value="HATPase_dom"/>
</dbReference>
<dbReference type="EC" id="2.7.13.3" evidence="3"/>
<evidence type="ECO:0000256" key="4">
    <source>
        <dbReference type="ARBA" id="ARBA00022553"/>
    </source>
</evidence>
<keyword evidence="7" id="KW-0418">Kinase</keyword>
<dbReference type="Pfam" id="PF13426">
    <property type="entry name" value="PAS_9"/>
    <property type="match status" value="1"/>
</dbReference>
<evidence type="ECO:0000256" key="10">
    <source>
        <dbReference type="SAM" id="Phobius"/>
    </source>
</evidence>
<dbReference type="SUPFAM" id="SSF55874">
    <property type="entry name" value="ATPase domain of HSP90 chaperone/DNA topoisomerase II/histidine kinase"/>
    <property type="match status" value="1"/>
</dbReference>
<dbReference type="PROSITE" id="PS50112">
    <property type="entry name" value="PAS"/>
    <property type="match status" value="1"/>
</dbReference>
<dbReference type="InterPro" id="IPR005467">
    <property type="entry name" value="His_kinase_dom"/>
</dbReference>
<dbReference type="InterPro" id="IPR036890">
    <property type="entry name" value="HATPase_C_sf"/>
</dbReference>
<keyword evidence="4" id="KW-0597">Phosphoprotein</keyword>
<feature type="domain" description="Histidine kinase" evidence="11">
    <location>
        <begin position="735"/>
        <end position="945"/>
    </location>
</feature>
<keyword evidence="5" id="KW-0808">Transferase</keyword>
<dbReference type="PANTHER" id="PTHR43304:SF1">
    <property type="entry name" value="PAC DOMAIN-CONTAINING PROTEIN"/>
    <property type="match status" value="1"/>
</dbReference>
<evidence type="ECO:0000259" key="14">
    <source>
        <dbReference type="PROSITE" id="PS50839"/>
    </source>
</evidence>
<keyword evidence="16" id="KW-1185">Reference proteome</keyword>
<protein>
    <recommendedName>
        <fullName evidence="3">histidine kinase</fullName>
        <ecNumber evidence="3">2.7.13.3</ecNumber>
    </recommendedName>
</protein>
<dbReference type="InterPro" id="IPR006189">
    <property type="entry name" value="CHASE_dom"/>
</dbReference>
<evidence type="ECO:0000259" key="12">
    <source>
        <dbReference type="PROSITE" id="PS50112"/>
    </source>
</evidence>
<dbReference type="PROSITE" id="PS50839">
    <property type="entry name" value="CHASE"/>
    <property type="match status" value="1"/>
</dbReference>
<evidence type="ECO:0000256" key="9">
    <source>
        <dbReference type="ARBA" id="ARBA00023136"/>
    </source>
</evidence>
<dbReference type="InterPro" id="IPR035965">
    <property type="entry name" value="PAS-like_dom_sf"/>
</dbReference>
<feature type="domain" description="CHASE" evidence="14">
    <location>
        <begin position="110"/>
        <end position="215"/>
    </location>
</feature>
<accession>A0ABY4KCB2</accession>
<dbReference type="RefSeq" id="WP_248433121.1">
    <property type="nucleotide sequence ID" value="NZ_CP096205.1"/>
</dbReference>